<keyword evidence="7" id="KW-0479">Metal-binding</keyword>
<evidence type="ECO:0000256" key="4">
    <source>
        <dbReference type="ARBA" id="ARBA00022475"/>
    </source>
</evidence>
<protein>
    <submittedName>
        <fullName evidence="14">Cytochrome c nitrite reductase small subunit</fullName>
        <ecNumber evidence="14">1.7.2.2</ecNumber>
    </submittedName>
</protein>
<dbReference type="InterPro" id="IPR017571">
    <property type="entry name" value="NrfH"/>
</dbReference>
<evidence type="ECO:0000256" key="6">
    <source>
        <dbReference type="ARBA" id="ARBA00022692"/>
    </source>
</evidence>
<dbReference type="Gene3D" id="1.10.3820.10">
    <property type="entry name" value="Di-heme elbow motif domain"/>
    <property type="match status" value="1"/>
</dbReference>
<evidence type="ECO:0000256" key="3">
    <source>
        <dbReference type="ARBA" id="ARBA00022448"/>
    </source>
</evidence>
<dbReference type="GO" id="GO:0042279">
    <property type="term" value="F:nitrite reductase (cytochrome, ammonia-forming) activity"/>
    <property type="evidence" value="ECO:0007669"/>
    <property type="project" value="UniProtKB-EC"/>
</dbReference>
<dbReference type="InterPro" id="IPR036280">
    <property type="entry name" value="Multihaem_cyt_sf"/>
</dbReference>
<dbReference type="InterPro" id="IPR051174">
    <property type="entry name" value="Cytochrome_c-type_ET"/>
</dbReference>
<keyword evidence="15" id="KW-1185">Reference proteome</keyword>
<evidence type="ECO:0000313" key="14">
    <source>
        <dbReference type="EMBL" id="MCG7322121.1"/>
    </source>
</evidence>
<evidence type="ECO:0000259" key="13">
    <source>
        <dbReference type="Pfam" id="PF03264"/>
    </source>
</evidence>
<dbReference type="EC" id="1.7.2.2" evidence="14"/>
<keyword evidence="4" id="KW-1003">Cell membrane</keyword>
<keyword evidence="6 12" id="KW-0812">Transmembrane</keyword>
<feature type="transmembrane region" description="Helical" evidence="12">
    <location>
        <begin position="18"/>
        <end position="41"/>
    </location>
</feature>
<keyword evidence="9 12" id="KW-1133">Transmembrane helix</keyword>
<comment type="caution">
    <text evidence="14">The sequence shown here is derived from an EMBL/GenBank/DDBJ whole genome shotgun (WGS) entry which is preliminary data.</text>
</comment>
<sequence>MAAPQGSRLGWLLSPRGLFSVFLSLGIGTLVGVVLFTMVYANGASYLSSDPKACVNCHVMNTEYNAWVKSSHGKVATCNDCHTPHDLVGKYLTKAEHGWNHSLAFTTGNFPQNIQIKERSLATVEENCLRCHQQLVEGIQHSRPTNQKVSCVQCHADVGHMR</sequence>
<dbReference type="PANTHER" id="PTHR30333">
    <property type="entry name" value="CYTOCHROME C-TYPE PROTEIN"/>
    <property type="match status" value="1"/>
</dbReference>
<evidence type="ECO:0000256" key="5">
    <source>
        <dbReference type="ARBA" id="ARBA00022617"/>
    </source>
</evidence>
<keyword evidence="11 12" id="KW-0472">Membrane</keyword>
<dbReference type="RefSeq" id="WP_239264191.1">
    <property type="nucleotide sequence ID" value="NZ_JAKRCV010000026.1"/>
</dbReference>
<keyword evidence="10" id="KW-0408">Iron</keyword>
<feature type="domain" description="NapC/NirT cytochrome c N-terminal" evidence="13">
    <location>
        <begin position="20"/>
        <end position="160"/>
    </location>
</feature>
<comment type="similarity">
    <text evidence="2">Belongs to the NapC/NirT/NrfH family.</text>
</comment>
<proteinExistence type="inferred from homology"/>
<evidence type="ECO:0000256" key="12">
    <source>
        <dbReference type="SAM" id="Phobius"/>
    </source>
</evidence>
<evidence type="ECO:0000256" key="9">
    <source>
        <dbReference type="ARBA" id="ARBA00022989"/>
    </source>
</evidence>
<evidence type="ECO:0000256" key="1">
    <source>
        <dbReference type="ARBA" id="ARBA00004236"/>
    </source>
</evidence>
<dbReference type="Proteomes" id="UP001521931">
    <property type="component" value="Unassembled WGS sequence"/>
</dbReference>
<accession>A0ABS9Q2M0</accession>
<keyword evidence="5" id="KW-0349">Heme</keyword>
<evidence type="ECO:0000313" key="15">
    <source>
        <dbReference type="Proteomes" id="UP001521931"/>
    </source>
</evidence>
<dbReference type="EMBL" id="JAKRCV010000026">
    <property type="protein sequence ID" value="MCG7322121.1"/>
    <property type="molecule type" value="Genomic_DNA"/>
</dbReference>
<evidence type="ECO:0000256" key="10">
    <source>
        <dbReference type="ARBA" id="ARBA00023004"/>
    </source>
</evidence>
<evidence type="ECO:0000256" key="11">
    <source>
        <dbReference type="ARBA" id="ARBA00023136"/>
    </source>
</evidence>
<dbReference type="Pfam" id="PF03264">
    <property type="entry name" value="Cytochrom_NNT"/>
    <property type="match status" value="1"/>
</dbReference>
<dbReference type="PANTHER" id="PTHR30333:SF1">
    <property type="entry name" value="CYTOCHROME C-TYPE PROTEIN NAPC"/>
    <property type="match status" value="1"/>
</dbReference>
<dbReference type="SUPFAM" id="SSF48695">
    <property type="entry name" value="Multiheme cytochromes"/>
    <property type="match status" value="1"/>
</dbReference>
<keyword evidence="8" id="KW-0249">Electron transport</keyword>
<comment type="subcellular location">
    <subcellularLocation>
        <location evidence="1">Cell membrane</location>
    </subcellularLocation>
</comment>
<reference evidence="14 15" key="1">
    <citation type="submission" date="2022-02" db="EMBL/GenBank/DDBJ databases">
        <title>Uncovering new skin microbiome diversity through culturing and metagenomics.</title>
        <authorList>
            <person name="Conlan S."/>
            <person name="Deming C."/>
            <person name="Nisc Comparative Sequencing Program N."/>
            <person name="Segre J.A."/>
        </authorList>
    </citation>
    <scope>NUCLEOTIDE SEQUENCE [LARGE SCALE GENOMIC DNA]</scope>
    <source>
        <strain evidence="14 15">ACRQZ</strain>
    </source>
</reference>
<keyword evidence="3" id="KW-0813">Transport</keyword>
<evidence type="ECO:0000256" key="2">
    <source>
        <dbReference type="ARBA" id="ARBA00007395"/>
    </source>
</evidence>
<dbReference type="InterPro" id="IPR005126">
    <property type="entry name" value="NapC/NirT_cyt_c_N"/>
</dbReference>
<dbReference type="NCBIfam" id="TIGR03153">
    <property type="entry name" value="cytochr_NrfH"/>
    <property type="match status" value="1"/>
</dbReference>
<name>A0ABS9Q2M0_9MICO</name>
<evidence type="ECO:0000256" key="8">
    <source>
        <dbReference type="ARBA" id="ARBA00022982"/>
    </source>
</evidence>
<dbReference type="InterPro" id="IPR038266">
    <property type="entry name" value="NapC/NirT_cytc_sf"/>
</dbReference>
<keyword evidence="14" id="KW-0560">Oxidoreductase</keyword>
<organism evidence="14 15">
    <name type="scientific">Arsenicicoccus bolidensis</name>
    <dbReference type="NCBI Taxonomy" id="229480"/>
    <lineage>
        <taxon>Bacteria</taxon>
        <taxon>Bacillati</taxon>
        <taxon>Actinomycetota</taxon>
        <taxon>Actinomycetes</taxon>
        <taxon>Micrococcales</taxon>
        <taxon>Intrasporangiaceae</taxon>
        <taxon>Arsenicicoccus</taxon>
    </lineage>
</organism>
<gene>
    <name evidence="14" type="primary">nrfH</name>
    <name evidence="14" type="ORF">MHL29_09510</name>
</gene>
<evidence type="ECO:0000256" key="7">
    <source>
        <dbReference type="ARBA" id="ARBA00022723"/>
    </source>
</evidence>